<feature type="signal peptide" evidence="1">
    <location>
        <begin position="1"/>
        <end position="19"/>
    </location>
</feature>
<sequence>MLLTSVLALSLSFAAPALGAATKWYSDPDCENFIDKKVYNGFATGDAIIPPEGVRAIKVDSLTSVWFGYDVESR</sequence>
<evidence type="ECO:0000313" key="3">
    <source>
        <dbReference type="Proteomes" id="UP001583172"/>
    </source>
</evidence>
<dbReference type="EMBL" id="JAZGSY010000074">
    <property type="protein sequence ID" value="KAL1841474.1"/>
    <property type="molecule type" value="Genomic_DNA"/>
</dbReference>
<proteinExistence type="predicted"/>
<accession>A0ABR3VI60</accession>
<keyword evidence="1" id="KW-0732">Signal</keyword>
<feature type="chain" id="PRO_5045163572" evidence="1">
    <location>
        <begin position="20"/>
        <end position="74"/>
    </location>
</feature>
<organism evidence="2 3">
    <name type="scientific">Humicola insolens</name>
    <name type="common">Soft-rot fungus</name>
    <dbReference type="NCBI Taxonomy" id="85995"/>
    <lineage>
        <taxon>Eukaryota</taxon>
        <taxon>Fungi</taxon>
        <taxon>Dikarya</taxon>
        <taxon>Ascomycota</taxon>
        <taxon>Pezizomycotina</taxon>
        <taxon>Sordariomycetes</taxon>
        <taxon>Sordariomycetidae</taxon>
        <taxon>Sordariales</taxon>
        <taxon>Chaetomiaceae</taxon>
        <taxon>Mycothermus</taxon>
    </lineage>
</organism>
<protein>
    <submittedName>
        <fullName evidence="2">Uncharacterized protein</fullName>
    </submittedName>
</protein>
<reference evidence="2 3" key="1">
    <citation type="journal article" date="2024" name="Commun. Biol.">
        <title>Comparative genomic analysis of thermophilic fungi reveals convergent evolutionary adaptations and gene losses.</title>
        <authorList>
            <person name="Steindorff A.S."/>
            <person name="Aguilar-Pontes M.V."/>
            <person name="Robinson A.J."/>
            <person name="Andreopoulos B."/>
            <person name="LaButti K."/>
            <person name="Kuo A."/>
            <person name="Mondo S."/>
            <person name="Riley R."/>
            <person name="Otillar R."/>
            <person name="Haridas S."/>
            <person name="Lipzen A."/>
            <person name="Grimwood J."/>
            <person name="Schmutz J."/>
            <person name="Clum A."/>
            <person name="Reid I.D."/>
            <person name="Moisan M.C."/>
            <person name="Butler G."/>
            <person name="Nguyen T.T.M."/>
            <person name="Dewar K."/>
            <person name="Conant G."/>
            <person name="Drula E."/>
            <person name="Henrissat B."/>
            <person name="Hansel C."/>
            <person name="Singer S."/>
            <person name="Hutchinson M.I."/>
            <person name="de Vries R.P."/>
            <person name="Natvig D.O."/>
            <person name="Powell A.J."/>
            <person name="Tsang A."/>
            <person name="Grigoriev I.V."/>
        </authorList>
    </citation>
    <scope>NUCLEOTIDE SEQUENCE [LARGE SCALE GENOMIC DNA]</scope>
    <source>
        <strain evidence="2 3">CBS 620.91</strain>
    </source>
</reference>
<keyword evidence="3" id="KW-1185">Reference proteome</keyword>
<gene>
    <name evidence="2" type="ORF">VTJ49DRAFT_7029</name>
</gene>
<evidence type="ECO:0000313" key="2">
    <source>
        <dbReference type="EMBL" id="KAL1841474.1"/>
    </source>
</evidence>
<comment type="caution">
    <text evidence="2">The sequence shown here is derived from an EMBL/GenBank/DDBJ whole genome shotgun (WGS) entry which is preliminary data.</text>
</comment>
<evidence type="ECO:0000256" key="1">
    <source>
        <dbReference type="SAM" id="SignalP"/>
    </source>
</evidence>
<dbReference type="Proteomes" id="UP001583172">
    <property type="component" value="Unassembled WGS sequence"/>
</dbReference>
<name>A0ABR3VI60_HUMIN</name>